<dbReference type="GO" id="GO:0035556">
    <property type="term" value="P:intracellular signal transduction"/>
    <property type="evidence" value="ECO:0007669"/>
    <property type="project" value="InterPro"/>
</dbReference>
<dbReference type="Gene3D" id="1.10.10.10">
    <property type="entry name" value="Winged helix-like DNA-binding domain superfamily/Winged helix DNA-binding domain"/>
    <property type="match status" value="1"/>
</dbReference>
<feature type="domain" description="DEP" evidence="1">
    <location>
        <begin position="23"/>
        <end position="106"/>
    </location>
</feature>
<sequence length="686" mass="76832">MATTDTSQKYSATLFWNDVLRTFRSHLPLTTHRRGFRAYTSSFTGREAVDWLHGYLSAKVGESRMIQREQAAALFEKMYNEKLFYPVKPIAKENSRYRGAIYRFTEVSVSSIALTPLALKNVASSVNRSSSESNGLTIPKRPSRATFNAGQMDGALMNGEGQVETRALKYRELSVTEINIFWKRECMERLRTFFGVNTLVGIIDESDIPPSHVAYNATNFTSRGIAKVPNPSDDVPGWALRGMKCLANWPWLNGIINVACYVGFERDVFTTLYEYFISPVCAGCFIPSGFYHLFLAILDRAEVLDSGMNASGQRLNGAAPGTRFDFIMADHGLAGATRAGDECCSNGTDEFSESSVVGASLDEFRPSSRFGQLTYVERSEVLNDLPGLVQSPKVQPKLHSKSNVGDGYPIDPAVCPLTKGCRASFSSFAPQNPFERLKSMDFHHPRFRSSIAFCPQFRSPVQSSRNFRIPAAPFRPSFHSAKVKQMTSEALAIALLLLPPKNRRWLQLLMRFIERVSSNYCLRLDRLRSISNRAVMIDAFSSCVAPPAVSTDRNDGIRLLSCLVDFQGDIFKVPPGMDASVLARMSQARNCRTASDQAITFCSRISVEEYRQQGVEHSLAAILALLDDIVNNENLTTSERQKRLISFRKTYPELYKSRFPNDPLPKKTNTLIGRLKEKMGVKMVYM</sequence>
<accession>A0A5S6QFC4</accession>
<dbReference type="Proteomes" id="UP000046395">
    <property type="component" value="Unassembled WGS sequence"/>
</dbReference>
<dbReference type="PANTHER" id="PTHR16206:SF4">
    <property type="entry name" value="PROTEIN LET-99"/>
    <property type="match status" value="1"/>
</dbReference>
<keyword evidence="2" id="KW-1185">Reference proteome</keyword>
<dbReference type="SMART" id="SM00049">
    <property type="entry name" value="DEP"/>
    <property type="match status" value="1"/>
</dbReference>
<dbReference type="InterPro" id="IPR036388">
    <property type="entry name" value="WH-like_DNA-bd_sf"/>
</dbReference>
<reference evidence="3" key="1">
    <citation type="submission" date="2019-12" db="UniProtKB">
        <authorList>
            <consortium name="WormBaseParasite"/>
        </authorList>
    </citation>
    <scope>IDENTIFICATION</scope>
</reference>
<organism evidence="2 3">
    <name type="scientific">Trichuris muris</name>
    <name type="common">Mouse whipworm</name>
    <dbReference type="NCBI Taxonomy" id="70415"/>
    <lineage>
        <taxon>Eukaryota</taxon>
        <taxon>Metazoa</taxon>
        <taxon>Ecdysozoa</taxon>
        <taxon>Nematoda</taxon>
        <taxon>Enoplea</taxon>
        <taxon>Dorylaimia</taxon>
        <taxon>Trichinellida</taxon>
        <taxon>Trichuridae</taxon>
        <taxon>Trichuris</taxon>
    </lineage>
</organism>
<evidence type="ECO:0000313" key="2">
    <source>
        <dbReference type="Proteomes" id="UP000046395"/>
    </source>
</evidence>
<dbReference type="InterPro" id="IPR000591">
    <property type="entry name" value="DEP_dom"/>
</dbReference>
<dbReference type="AlphaFoldDB" id="A0A5S6QFC4"/>
<protein>
    <submittedName>
        <fullName evidence="3">DEP domain-containing protein</fullName>
    </submittedName>
</protein>
<proteinExistence type="predicted"/>
<evidence type="ECO:0000313" key="3">
    <source>
        <dbReference type="WBParaSite" id="TMUE_1000005889.1"/>
    </source>
</evidence>
<name>A0A5S6QFC4_TRIMR</name>
<dbReference type="STRING" id="70415.A0A5S6QFC4"/>
<dbReference type="SUPFAM" id="SSF46785">
    <property type="entry name" value="Winged helix' DNA-binding domain"/>
    <property type="match status" value="1"/>
</dbReference>
<evidence type="ECO:0000259" key="1">
    <source>
        <dbReference type="PROSITE" id="PS50186"/>
    </source>
</evidence>
<dbReference type="PANTHER" id="PTHR16206">
    <property type="entry name" value="DEP DOMAIN-CONTAINING"/>
    <property type="match status" value="1"/>
</dbReference>
<dbReference type="PROSITE" id="PS50186">
    <property type="entry name" value="DEP"/>
    <property type="match status" value="1"/>
</dbReference>
<dbReference type="WBParaSite" id="TMUE_1000005889.1">
    <property type="protein sequence ID" value="TMUE_1000005889.1"/>
    <property type="gene ID" value="WBGene00291248"/>
</dbReference>
<dbReference type="Pfam" id="PF00610">
    <property type="entry name" value="DEP"/>
    <property type="match status" value="1"/>
</dbReference>
<dbReference type="InterPro" id="IPR036390">
    <property type="entry name" value="WH_DNA-bd_sf"/>
</dbReference>